<dbReference type="CDD" id="cd01949">
    <property type="entry name" value="GGDEF"/>
    <property type="match status" value="1"/>
</dbReference>
<dbReference type="InterPro" id="IPR001633">
    <property type="entry name" value="EAL_dom"/>
</dbReference>
<dbReference type="SUPFAM" id="SSF141868">
    <property type="entry name" value="EAL domain-like"/>
    <property type="match status" value="1"/>
</dbReference>
<dbReference type="Pfam" id="PF00989">
    <property type="entry name" value="PAS"/>
    <property type="match status" value="1"/>
</dbReference>
<dbReference type="NCBIfam" id="TIGR00254">
    <property type="entry name" value="GGDEF"/>
    <property type="match status" value="1"/>
</dbReference>
<comment type="caution">
    <text evidence="9">The sequence shown here is derived from an EMBL/GenBank/DDBJ whole genome shotgun (WGS) entry which is preliminary data.</text>
</comment>
<keyword evidence="2" id="KW-0973">c-di-GMP</keyword>
<dbReference type="Pfam" id="PF00563">
    <property type="entry name" value="EAL"/>
    <property type="match status" value="1"/>
</dbReference>
<proteinExistence type="predicted"/>
<dbReference type="Pfam" id="PF00990">
    <property type="entry name" value="GGDEF"/>
    <property type="match status" value="1"/>
</dbReference>
<accession>A0A5M8FM40</accession>
<reference evidence="9 10" key="1">
    <citation type="submission" date="2019-09" db="EMBL/GenBank/DDBJ databases">
        <title>Whole-genome sequence of the purple sulfur bacterium Thiohalocapsa marina DSM 19078.</title>
        <authorList>
            <person name="Kyndt J.A."/>
            <person name="Meyer T.E."/>
        </authorList>
    </citation>
    <scope>NUCLEOTIDE SEQUENCE [LARGE SCALE GENOMIC DNA]</scope>
    <source>
        <strain evidence="9 10">DSM 19078</strain>
    </source>
</reference>
<dbReference type="CDD" id="cd01948">
    <property type="entry name" value="EAL"/>
    <property type="match status" value="1"/>
</dbReference>
<dbReference type="SMART" id="SM00267">
    <property type="entry name" value="GGDEF"/>
    <property type="match status" value="1"/>
</dbReference>
<evidence type="ECO:0000256" key="2">
    <source>
        <dbReference type="ARBA" id="ARBA00022636"/>
    </source>
</evidence>
<dbReference type="SUPFAM" id="SSF55073">
    <property type="entry name" value="Nucleotide cyclase"/>
    <property type="match status" value="1"/>
</dbReference>
<feature type="domain" description="GGDEF" evidence="8">
    <location>
        <begin position="416"/>
        <end position="550"/>
    </location>
</feature>
<evidence type="ECO:0000256" key="3">
    <source>
        <dbReference type="SAM" id="MobiDB-lite"/>
    </source>
</evidence>
<feature type="domain" description="PAS" evidence="5">
    <location>
        <begin position="244"/>
        <end position="284"/>
    </location>
</feature>
<keyword evidence="4" id="KW-1133">Transmembrane helix</keyword>
<keyword evidence="4" id="KW-0472">Membrane</keyword>
<dbReference type="AlphaFoldDB" id="A0A5M8FM40"/>
<sequence length="831" mass="90789">MTAIRTRWHHSILARAGLILLGVLLLFGAVTVAINLHYNRARAEQATELRLSQLLDTVESTASIACFTRDDVLAGELIAGLLRNSEVLSVVVEADGVPLADSSRQATDAAAAVTPDSRVLVRDIYSPFSPQTPVGRVLLTPNQALIDQELRQETRILMLQMAMQLLLVALAFAAATLLLIIRPIKAISDRLHGMDATRGERLQVPAGHRGSEIGLLVADVNRLADRLVRTLEDERALRIQREIDEQRYHAIFENADTGLFQIDHQGLLSSWNPAFARLMGLSSETRPERELALLDLDWHDPQPLAELLSDCRNTGGNPRRDSGAQDTPRTQSAELRHTHPDGVERWLSVVLTPITDRSVQGVLHDVTHHLEAEQSARRLAVTDRITGMANQLGLEQRLRALIQASDPEAEPPRPERAIALVLISLDNFKRLSSGLDPAIGDALLTETARRLSSGIEGANLIARVGENQFALLMADPAPALEIERMLEQVFADAQQPVFIAGAPLTLTLSGGIAFHTGTVANPVATLFQHADLALASAQAGPGGPICFFDPDLARLAQERHQLETDLRHAIRDGQFVPFFQPLVDLQRGALVGAEVLIRWQHPQRGLVPPNAFIPLAEETGLINDMGRWILESAGRQLAAWQHAGRDLYLSVNVSAHQIPKGLTPDALHELAQRLGFAPASLALEITESILISDVDGAQAWLDAVRARGFRVFLDDFGTGYSSLSYLKRFTVDRLKIDQGFIRDLATNAGDRALVEAVTAIADSFGMQVVAEGVEDAEHVRRLRAMGCHYGQGYFFSPPVPLDAFSEVGRRIPELMQPFLDAAPGSNPEPAS</sequence>
<dbReference type="InterPro" id="IPR052155">
    <property type="entry name" value="Biofilm_reg_signaling"/>
</dbReference>
<feature type="transmembrane region" description="Helical" evidence="4">
    <location>
        <begin position="161"/>
        <end position="181"/>
    </location>
</feature>
<keyword evidence="10" id="KW-1185">Reference proteome</keyword>
<gene>
    <name evidence="9" type="ORF">F2Q65_07520</name>
</gene>
<dbReference type="Proteomes" id="UP000322981">
    <property type="component" value="Unassembled WGS sequence"/>
</dbReference>
<dbReference type="NCBIfam" id="TIGR00229">
    <property type="entry name" value="sensory_box"/>
    <property type="match status" value="1"/>
</dbReference>
<dbReference type="GO" id="GO:0016020">
    <property type="term" value="C:membrane"/>
    <property type="evidence" value="ECO:0007669"/>
    <property type="project" value="InterPro"/>
</dbReference>
<dbReference type="InterPro" id="IPR013767">
    <property type="entry name" value="PAS_fold"/>
</dbReference>
<feature type="compositionally biased region" description="Polar residues" evidence="3">
    <location>
        <begin position="324"/>
        <end position="333"/>
    </location>
</feature>
<keyword evidence="4" id="KW-0812">Transmembrane</keyword>
<dbReference type="InterPro" id="IPR003660">
    <property type="entry name" value="HAMP_dom"/>
</dbReference>
<feature type="domain" description="HAMP" evidence="7">
    <location>
        <begin position="178"/>
        <end position="232"/>
    </location>
</feature>
<dbReference type="Gene3D" id="3.20.20.450">
    <property type="entry name" value="EAL domain"/>
    <property type="match status" value="1"/>
</dbReference>
<dbReference type="OrthoDB" id="9804951at2"/>
<dbReference type="EC" id="3.1.4.52" evidence="1"/>
<dbReference type="InterPro" id="IPR000160">
    <property type="entry name" value="GGDEF_dom"/>
</dbReference>
<dbReference type="PROSITE" id="PS50112">
    <property type="entry name" value="PAS"/>
    <property type="match status" value="1"/>
</dbReference>
<evidence type="ECO:0000259" key="6">
    <source>
        <dbReference type="PROSITE" id="PS50883"/>
    </source>
</evidence>
<dbReference type="EMBL" id="VWXX01000007">
    <property type="protein sequence ID" value="KAA6185839.1"/>
    <property type="molecule type" value="Genomic_DNA"/>
</dbReference>
<evidence type="ECO:0000256" key="1">
    <source>
        <dbReference type="ARBA" id="ARBA00012282"/>
    </source>
</evidence>
<dbReference type="CDD" id="cd00130">
    <property type="entry name" value="PAS"/>
    <property type="match status" value="1"/>
</dbReference>
<dbReference type="PROSITE" id="PS50887">
    <property type="entry name" value="GGDEF"/>
    <property type="match status" value="1"/>
</dbReference>
<evidence type="ECO:0000256" key="4">
    <source>
        <dbReference type="SAM" id="Phobius"/>
    </source>
</evidence>
<dbReference type="InterPro" id="IPR043128">
    <property type="entry name" value="Rev_trsase/Diguanyl_cyclase"/>
</dbReference>
<evidence type="ECO:0000313" key="10">
    <source>
        <dbReference type="Proteomes" id="UP000322981"/>
    </source>
</evidence>
<feature type="transmembrane region" description="Helical" evidence="4">
    <location>
        <begin position="12"/>
        <end position="36"/>
    </location>
</feature>
<feature type="region of interest" description="Disordered" evidence="3">
    <location>
        <begin position="310"/>
        <end position="338"/>
    </location>
</feature>
<dbReference type="RefSeq" id="WP_150092001.1">
    <property type="nucleotide sequence ID" value="NZ_JBFUOH010000001.1"/>
</dbReference>
<evidence type="ECO:0000259" key="8">
    <source>
        <dbReference type="PROSITE" id="PS50887"/>
    </source>
</evidence>
<protein>
    <recommendedName>
        <fullName evidence="1">cyclic-guanylate-specific phosphodiesterase</fullName>
        <ecNumber evidence="1">3.1.4.52</ecNumber>
    </recommendedName>
</protein>
<dbReference type="PROSITE" id="PS50885">
    <property type="entry name" value="HAMP"/>
    <property type="match status" value="1"/>
</dbReference>
<dbReference type="FunFam" id="3.20.20.450:FF:000001">
    <property type="entry name" value="Cyclic di-GMP phosphodiesterase yahA"/>
    <property type="match status" value="1"/>
</dbReference>
<dbReference type="InterPro" id="IPR035919">
    <property type="entry name" value="EAL_sf"/>
</dbReference>
<dbReference type="PANTHER" id="PTHR44757">
    <property type="entry name" value="DIGUANYLATE CYCLASE DGCP"/>
    <property type="match status" value="1"/>
</dbReference>
<evidence type="ECO:0000259" key="7">
    <source>
        <dbReference type="PROSITE" id="PS50885"/>
    </source>
</evidence>
<organism evidence="9 10">
    <name type="scientific">Thiohalocapsa marina</name>
    <dbReference type="NCBI Taxonomy" id="424902"/>
    <lineage>
        <taxon>Bacteria</taxon>
        <taxon>Pseudomonadati</taxon>
        <taxon>Pseudomonadota</taxon>
        <taxon>Gammaproteobacteria</taxon>
        <taxon>Chromatiales</taxon>
        <taxon>Chromatiaceae</taxon>
        <taxon>Thiohalocapsa</taxon>
    </lineage>
</organism>
<dbReference type="Gene3D" id="3.30.450.20">
    <property type="entry name" value="PAS domain"/>
    <property type="match status" value="1"/>
</dbReference>
<dbReference type="PROSITE" id="PS50883">
    <property type="entry name" value="EAL"/>
    <property type="match status" value="1"/>
</dbReference>
<name>A0A5M8FM40_9GAMM</name>
<dbReference type="InterPro" id="IPR029787">
    <property type="entry name" value="Nucleotide_cyclase"/>
</dbReference>
<dbReference type="PANTHER" id="PTHR44757:SF2">
    <property type="entry name" value="BIOFILM ARCHITECTURE MAINTENANCE PROTEIN MBAA"/>
    <property type="match status" value="1"/>
</dbReference>
<dbReference type="Gene3D" id="3.30.70.270">
    <property type="match status" value="1"/>
</dbReference>
<feature type="domain" description="EAL" evidence="6">
    <location>
        <begin position="559"/>
        <end position="812"/>
    </location>
</feature>
<dbReference type="InterPro" id="IPR035965">
    <property type="entry name" value="PAS-like_dom_sf"/>
</dbReference>
<dbReference type="SMART" id="SM00091">
    <property type="entry name" value="PAS"/>
    <property type="match status" value="1"/>
</dbReference>
<dbReference type="SMART" id="SM00052">
    <property type="entry name" value="EAL"/>
    <property type="match status" value="1"/>
</dbReference>
<dbReference type="InterPro" id="IPR000014">
    <property type="entry name" value="PAS"/>
</dbReference>
<dbReference type="GO" id="GO:0006355">
    <property type="term" value="P:regulation of DNA-templated transcription"/>
    <property type="evidence" value="ECO:0007669"/>
    <property type="project" value="InterPro"/>
</dbReference>
<evidence type="ECO:0000259" key="5">
    <source>
        <dbReference type="PROSITE" id="PS50112"/>
    </source>
</evidence>
<evidence type="ECO:0000313" key="9">
    <source>
        <dbReference type="EMBL" id="KAA6185839.1"/>
    </source>
</evidence>
<dbReference type="GO" id="GO:0007165">
    <property type="term" value="P:signal transduction"/>
    <property type="evidence" value="ECO:0007669"/>
    <property type="project" value="InterPro"/>
</dbReference>
<dbReference type="SUPFAM" id="SSF55785">
    <property type="entry name" value="PYP-like sensor domain (PAS domain)"/>
    <property type="match status" value="1"/>
</dbReference>
<dbReference type="GO" id="GO:0071111">
    <property type="term" value="F:cyclic-guanylate-specific phosphodiesterase activity"/>
    <property type="evidence" value="ECO:0007669"/>
    <property type="project" value="UniProtKB-EC"/>
</dbReference>